<dbReference type="AlphaFoldDB" id="A0A179BGY5"/>
<dbReference type="Proteomes" id="UP000078302">
    <property type="component" value="Unassembled WGS sequence"/>
</dbReference>
<gene>
    <name evidence="3" type="ORF">A4H96_08950</name>
</gene>
<dbReference type="Gene3D" id="3.90.1530.10">
    <property type="entry name" value="Conserved hypothetical protein from pyrococcus furiosus pfu- 392566-001, ParB domain"/>
    <property type="match status" value="1"/>
</dbReference>
<feature type="region of interest" description="Disordered" evidence="1">
    <location>
        <begin position="137"/>
        <end position="159"/>
    </location>
</feature>
<evidence type="ECO:0000259" key="2">
    <source>
        <dbReference type="Pfam" id="PF02195"/>
    </source>
</evidence>
<dbReference type="SUPFAM" id="SSF110849">
    <property type="entry name" value="ParB/Sulfiredoxin"/>
    <property type="match status" value="1"/>
</dbReference>
<keyword evidence="4" id="KW-1185">Reference proteome</keyword>
<dbReference type="CDD" id="cd16387">
    <property type="entry name" value="ParB_N_Srx"/>
    <property type="match status" value="1"/>
</dbReference>
<dbReference type="EMBL" id="LVXZ01000110">
    <property type="protein sequence ID" value="OAP90958.1"/>
    <property type="molecule type" value="Genomic_DNA"/>
</dbReference>
<feature type="region of interest" description="Disordered" evidence="1">
    <location>
        <begin position="304"/>
        <end position="328"/>
    </location>
</feature>
<organism evidence="3 4">
    <name type="scientific">Acidithiobacillus ferrooxidans</name>
    <name type="common">Thiobacillus ferrooxidans</name>
    <dbReference type="NCBI Taxonomy" id="920"/>
    <lineage>
        <taxon>Bacteria</taxon>
        <taxon>Pseudomonadati</taxon>
        <taxon>Pseudomonadota</taxon>
        <taxon>Acidithiobacillia</taxon>
        <taxon>Acidithiobacillales</taxon>
        <taxon>Acidithiobacillaceae</taxon>
        <taxon>Acidithiobacillus</taxon>
    </lineage>
</organism>
<dbReference type="OrthoDB" id="7656008at2"/>
<dbReference type="InterPro" id="IPR036086">
    <property type="entry name" value="ParB/Sulfiredoxin_sf"/>
</dbReference>
<accession>A0A179BGY5</accession>
<evidence type="ECO:0000256" key="1">
    <source>
        <dbReference type="SAM" id="MobiDB-lite"/>
    </source>
</evidence>
<feature type="compositionally biased region" description="Basic and acidic residues" evidence="1">
    <location>
        <begin position="148"/>
        <end position="159"/>
    </location>
</feature>
<evidence type="ECO:0000313" key="3">
    <source>
        <dbReference type="EMBL" id="OAP90958.1"/>
    </source>
</evidence>
<proteinExistence type="predicted"/>
<dbReference type="Pfam" id="PF02195">
    <property type="entry name" value="ParB_N"/>
    <property type="match status" value="1"/>
</dbReference>
<comment type="caution">
    <text evidence="3">The sequence shown here is derived from an EMBL/GenBank/DDBJ whole genome shotgun (WGS) entry which is preliminary data.</text>
</comment>
<reference evidence="3 4" key="1">
    <citation type="submission" date="2016-04" db="EMBL/GenBank/DDBJ databases">
        <title>Acidithiobacillus ferrooxidans genome sequencing and assembly.</title>
        <authorList>
            <person name="Zhou Z."/>
        </authorList>
    </citation>
    <scope>NUCLEOTIDE SEQUENCE [LARGE SCALE GENOMIC DNA]</scope>
    <source>
        <strain evidence="3 4">BY0502</strain>
    </source>
</reference>
<sequence length="468" mass="52806">MSTQALAQTGQDTHKVWYGDLERFRAIESVVQLMPPRDNGRPEFTTLIDSVREMGILNPVVAIECEDGNLYVIDGYMRVMVARRLGLKQAPYIATQIHPADPAVVDLAARLNWSHRHLSDFEKVWVIGNHYLSEKQRHGGQSSQLPSVERDSSNEESLRTGLSTDKKLAALYHVGNATIWRYGNMAKVCRSIIRVLAEQLRLGVEDATTRFFDLWRDTERGRHVDLGVLAKISHRLVEYEIIDDPDPAIRRAFSAYVADFARFPEDSAAQEYALPKLGAEGLIQATLAEIDKELPTKRIVEQLAARKAPPQPQPASGEYLPAERGGRPAEQSMAESAFHFDIPPLPEDSPLVDLIQQRAVQFQSGVTAMNQKLDDVLTAYVPQLTRLAEDLIHIMEEHWKEDFNIQDKSRRPAWEEIARFYRALSLKKGILLDVLESDRDAITRLRGRLEKLAELAGGGMPEITRGLF</sequence>
<feature type="domain" description="ParB-like N-terminal" evidence="2">
    <location>
        <begin position="35"/>
        <end position="99"/>
    </location>
</feature>
<name>A0A179BGY5_ACIFR</name>
<evidence type="ECO:0000313" key="4">
    <source>
        <dbReference type="Proteomes" id="UP000078302"/>
    </source>
</evidence>
<dbReference type="InterPro" id="IPR003115">
    <property type="entry name" value="ParB_N"/>
</dbReference>
<dbReference type="RefSeq" id="WP_064219273.1">
    <property type="nucleotide sequence ID" value="NZ_LVXZ01000110.1"/>
</dbReference>
<protein>
    <recommendedName>
        <fullName evidence="2">ParB-like N-terminal domain-containing protein</fullName>
    </recommendedName>
</protein>